<reference evidence="2 3" key="1">
    <citation type="submission" date="2013-07" db="EMBL/GenBank/DDBJ databases">
        <title>Completed genome of Sphingomonas sanxanigenens NX02.</title>
        <authorList>
            <person name="Ma T."/>
            <person name="Huang H."/>
            <person name="Wu M."/>
            <person name="Li X."/>
            <person name="Li G."/>
        </authorList>
    </citation>
    <scope>NUCLEOTIDE SEQUENCE [LARGE SCALE GENOMIC DNA]</scope>
    <source>
        <strain evidence="2 3">NX02</strain>
    </source>
</reference>
<dbReference type="HOGENOM" id="CLU_123753_0_0_5"/>
<sequence>MLRTLVARMAAVSAALAALLGPAAPAFAQGVAPSAAPAEWVRYAETVTGTISGWLSQEEEAATRFRAYLRETAAAADQPPAALEIKLWIAPDGRVEKIGFTPFVDEQANGDLRAAIVGRMLAAPPVGMLQPLRLQVDMKSEAIGEGARAGGD</sequence>
<dbReference type="eggNOG" id="ENOG5032Z9S">
    <property type="taxonomic scope" value="Bacteria"/>
</dbReference>
<dbReference type="EMBL" id="CP006644">
    <property type="protein sequence ID" value="AHE53249.1"/>
    <property type="molecule type" value="Genomic_DNA"/>
</dbReference>
<dbReference type="KEGG" id="ssan:NX02_07620"/>
<dbReference type="Proteomes" id="UP000018851">
    <property type="component" value="Chromosome"/>
</dbReference>
<evidence type="ECO:0000313" key="2">
    <source>
        <dbReference type="EMBL" id="AHE53249.1"/>
    </source>
</evidence>
<evidence type="ECO:0000313" key="3">
    <source>
        <dbReference type="Proteomes" id="UP000018851"/>
    </source>
</evidence>
<feature type="chain" id="PRO_5004784921" description="TonB C-terminal domain-containing protein" evidence="1">
    <location>
        <begin position="29"/>
        <end position="152"/>
    </location>
</feature>
<gene>
    <name evidence="2" type="ORF">NX02_07620</name>
</gene>
<evidence type="ECO:0008006" key="4">
    <source>
        <dbReference type="Google" id="ProtNLM"/>
    </source>
</evidence>
<keyword evidence="3" id="KW-1185">Reference proteome</keyword>
<proteinExistence type="predicted"/>
<dbReference type="PATRIC" id="fig|1123269.5.peg.1483"/>
<evidence type="ECO:0000256" key="1">
    <source>
        <dbReference type="SAM" id="SignalP"/>
    </source>
</evidence>
<dbReference type="AlphaFoldDB" id="W0A5L5"/>
<organism evidence="2 3">
    <name type="scientific">Sphingomonas sanxanigenens DSM 19645 = NX02</name>
    <dbReference type="NCBI Taxonomy" id="1123269"/>
    <lineage>
        <taxon>Bacteria</taxon>
        <taxon>Pseudomonadati</taxon>
        <taxon>Pseudomonadota</taxon>
        <taxon>Alphaproteobacteria</taxon>
        <taxon>Sphingomonadales</taxon>
        <taxon>Sphingomonadaceae</taxon>
        <taxon>Sphingomonas</taxon>
    </lineage>
</organism>
<name>W0A5L5_9SPHN</name>
<dbReference type="STRING" id="1123269.NX02_07620"/>
<keyword evidence="1" id="KW-0732">Signal</keyword>
<feature type="signal peptide" evidence="1">
    <location>
        <begin position="1"/>
        <end position="28"/>
    </location>
</feature>
<accession>W0A5L5</accession>
<protein>
    <recommendedName>
        <fullName evidence="4">TonB C-terminal domain-containing protein</fullName>
    </recommendedName>
</protein>